<feature type="transmembrane region" description="Helical" evidence="8">
    <location>
        <begin position="91"/>
        <end position="110"/>
    </location>
</feature>
<feature type="transmembrane region" description="Helical" evidence="8">
    <location>
        <begin position="201"/>
        <end position="220"/>
    </location>
</feature>
<evidence type="ECO:0000313" key="10">
    <source>
        <dbReference type="Proteomes" id="UP000265120"/>
    </source>
</evidence>
<keyword evidence="6" id="KW-0325">Glycoprotein</keyword>
<dbReference type="InterPro" id="IPR029713">
    <property type="entry name" value="TMEM168"/>
</dbReference>
<evidence type="ECO:0000256" key="6">
    <source>
        <dbReference type="ARBA" id="ARBA00023180"/>
    </source>
</evidence>
<dbReference type="PANTHER" id="PTHR14437">
    <property type="entry name" value="TRANSMEMBRANE PROTEIN 168"/>
    <property type="match status" value="1"/>
</dbReference>
<feature type="transmembrane region" description="Helical" evidence="8">
    <location>
        <begin position="35"/>
        <end position="53"/>
    </location>
</feature>
<evidence type="ECO:0000313" key="9">
    <source>
        <dbReference type="Ensembl" id="ENSCSEP00000003516.1"/>
    </source>
</evidence>
<dbReference type="RefSeq" id="XP_008309923.1">
    <property type="nucleotide sequence ID" value="XM_008311701.2"/>
</dbReference>
<dbReference type="InParanoid" id="A0A3P8US35"/>
<dbReference type="Ensembl" id="ENSCSET00000003561.1">
    <property type="protein sequence ID" value="ENSCSEP00000003516.1"/>
    <property type="gene ID" value="ENSCSEG00000002308.1"/>
</dbReference>
<dbReference type="Proteomes" id="UP000265120">
    <property type="component" value="Chromosome 6"/>
</dbReference>
<keyword evidence="4 8" id="KW-1133">Transmembrane helix</keyword>
<sequence>MCRFMRYCVSHCLHASMTRLEEVNGEVSMWSSVRWLGYLSGLNLLLALCLGLYARWEKTAESTLLVIFVLALFVLGVSCILYYYFNMERVSLSLLHLWYGFLLGLLCLLNNNALQDDVKEQAANYMLLASIALRTLWALLERLLGCARYRPAFLTSAERQELAGFAIASTVLLLHKSLSVMVLVVALAAVMVALRMKAIFAVHNLVCFTVVTGVLFFKSLQIDINPFALACFFSQLICDPLLDVYFSGLSVTERWQPFLVWRGLWRRLSLLPLLVVEVIFIVLASQKLRDLDQWYLLIPGFIVCVLLWSICHLVFIITVWGFHTKLSDCQRLCIFQGSGISGLDKIMASKGMRHFCLINERLVMFTLATTVAVAALCWQASSSIFVSMFLFVLPLETLFHGLFYELGNSLGGTCVGYALVIPTNYCSPDGQPLLLPPDQVHELNKRSTCMLNNVQRFFAHHLIETFGCDYSTSGVTLEALQAKIKSFLDLRTADGPRHDTYLIFYSGHTHRTGEWALAGGDTLRLENILEWWREKNGSFSSRLILVLDCDNSSVWVRDIKKVEGQYLAVQGATLARVTDMEQQDPPQLGDFTAQWVEYNCNSDSSIQWSQRGRAVSATYGISKHWSDYSLHLPNDSDITNHWNMYYPRVTYPVVQCALWCGTMNFLGVGNFCLRCLKRIKLNWFPPAILDTGQGFKLVRS</sequence>
<organism evidence="9 10">
    <name type="scientific">Cynoglossus semilaevis</name>
    <name type="common">Tongue sole</name>
    <dbReference type="NCBI Taxonomy" id="244447"/>
    <lineage>
        <taxon>Eukaryota</taxon>
        <taxon>Metazoa</taxon>
        <taxon>Chordata</taxon>
        <taxon>Craniata</taxon>
        <taxon>Vertebrata</taxon>
        <taxon>Euteleostomi</taxon>
        <taxon>Actinopterygii</taxon>
        <taxon>Neopterygii</taxon>
        <taxon>Teleostei</taxon>
        <taxon>Neoteleostei</taxon>
        <taxon>Acanthomorphata</taxon>
        <taxon>Carangaria</taxon>
        <taxon>Pleuronectiformes</taxon>
        <taxon>Pleuronectoidei</taxon>
        <taxon>Cynoglossidae</taxon>
        <taxon>Cynoglossinae</taxon>
        <taxon>Cynoglossus</taxon>
    </lineage>
</organism>
<feature type="transmembrane region" description="Helical" evidence="8">
    <location>
        <begin position="362"/>
        <end position="393"/>
    </location>
</feature>
<evidence type="ECO:0000256" key="5">
    <source>
        <dbReference type="ARBA" id="ARBA00023136"/>
    </source>
</evidence>
<dbReference type="GeneID" id="103379959"/>
<dbReference type="GO" id="GO:0031965">
    <property type="term" value="C:nuclear membrane"/>
    <property type="evidence" value="ECO:0007669"/>
    <property type="project" value="UniProtKB-SubCell"/>
</dbReference>
<dbReference type="OMA" id="YGISKHW"/>
<keyword evidence="10" id="KW-1185">Reference proteome</keyword>
<comment type="subcellular location">
    <subcellularLocation>
        <location evidence="1">Nucleus membrane</location>
        <topology evidence="1">Multi-pass membrane protein</topology>
    </subcellularLocation>
</comment>
<evidence type="ECO:0000256" key="8">
    <source>
        <dbReference type="SAM" id="Phobius"/>
    </source>
</evidence>
<evidence type="ECO:0000256" key="2">
    <source>
        <dbReference type="ARBA" id="ARBA00007329"/>
    </source>
</evidence>
<protein>
    <submittedName>
        <fullName evidence="9">Transmembrane protein 168</fullName>
    </submittedName>
</protein>
<evidence type="ECO:0000256" key="1">
    <source>
        <dbReference type="ARBA" id="ARBA00004232"/>
    </source>
</evidence>
<reference evidence="9 10" key="1">
    <citation type="journal article" date="2014" name="Nat. Genet.">
        <title>Whole-genome sequence of a flatfish provides insights into ZW sex chromosome evolution and adaptation to a benthic lifestyle.</title>
        <authorList>
            <person name="Chen S."/>
            <person name="Zhang G."/>
            <person name="Shao C."/>
            <person name="Huang Q."/>
            <person name="Liu G."/>
            <person name="Zhang P."/>
            <person name="Song W."/>
            <person name="An N."/>
            <person name="Chalopin D."/>
            <person name="Volff J.N."/>
            <person name="Hong Y."/>
            <person name="Li Q."/>
            <person name="Sha Z."/>
            <person name="Zhou H."/>
            <person name="Xie M."/>
            <person name="Yu Q."/>
            <person name="Liu Y."/>
            <person name="Xiang H."/>
            <person name="Wang N."/>
            <person name="Wu K."/>
            <person name="Yang C."/>
            <person name="Zhou Q."/>
            <person name="Liao X."/>
            <person name="Yang L."/>
            <person name="Hu Q."/>
            <person name="Zhang J."/>
            <person name="Meng L."/>
            <person name="Jin L."/>
            <person name="Tian Y."/>
            <person name="Lian J."/>
            <person name="Yang J."/>
            <person name="Miao G."/>
            <person name="Liu S."/>
            <person name="Liang Z."/>
            <person name="Yan F."/>
            <person name="Li Y."/>
            <person name="Sun B."/>
            <person name="Zhang H."/>
            <person name="Zhang J."/>
            <person name="Zhu Y."/>
            <person name="Du M."/>
            <person name="Zhao Y."/>
            <person name="Schartl M."/>
            <person name="Tang Q."/>
            <person name="Wang J."/>
        </authorList>
    </citation>
    <scope>NUCLEOTIDE SEQUENCE</scope>
</reference>
<dbReference type="FunCoup" id="A0A3P8US35">
    <property type="interactions" value="709"/>
</dbReference>
<keyword evidence="3 8" id="KW-0812">Transmembrane</keyword>
<dbReference type="GeneTree" id="ENSGT00390000005941"/>
<feature type="transmembrane region" description="Helical" evidence="8">
    <location>
        <begin position="268"/>
        <end position="288"/>
    </location>
</feature>
<name>A0A3P8US35_CYNSE</name>
<keyword evidence="7" id="KW-0539">Nucleus</keyword>
<dbReference type="CTD" id="558640"/>
<dbReference type="KEGG" id="csem:103379959"/>
<feature type="transmembrane region" description="Helical" evidence="8">
    <location>
        <begin position="294"/>
        <end position="322"/>
    </location>
</feature>
<accession>A0A3P8US35</accession>
<feature type="transmembrane region" description="Helical" evidence="8">
    <location>
        <begin position="65"/>
        <end position="85"/>
    </location>
</feature>
<reference evidence="9" key="2">
    <citation type="submission" date="2025-08" db="UniProtKB">
        <authorList>
            <consortium name="Ensembl"/>
        </authorList>
    </citation>
    <scope>IDENTIFICATION</scope>
</reference>
<dbReference type="OrthoDB" id="5967342at2759"/>
<keyword evidence="5 8" id="KW-0472">Membrane</keyword>
<dbReference type="PANTHER" id="PTHR14437:SF3">
    <property type="entry name" value="TRANSMEMBRANE PROTEIN 168"/>
    <property type="match status" value="1"/>
</dbReference>
<evidence type="ECO:0000256" key="3">
    <source>
        <dbReference type="ARBA" id="ARBA00022692"/>
    </source>
</evidence>
<feature type="transmembrane region" description="Helical" evidence="8">
    <location>
        <begin position="177"/>
        <end position="194"/>
    </location>
</feature>
<comment type="similarity">
    <text evidence="2">Belongs to the TMEM168 family.</text>
</comment>
<dbReference type="CDD" id="cd21494">
    <property type="entry name" value="TMEM168"/>
    <property type="match status" value="1"/>
</dbReference>
<evidence type="ECO:0000256" key="4">
    <source>
        <dbReference type="ARBA" id="ARBA00022989"/>
    </source>
</evidence>
<evidence type="ECO:0000256" key="7">
    <source>
        <dbReference type="ARBA" id="ARBA00023242"/>
    </source>
</evidence>
<dbReference type="AlphaFoldDB" id="A0A3P8US35"/>
<proteinExistence type="inferred from homology"/>
<reference evidence="9" key="3">
    <citation type="submission" date="2025-09" db="UniProtKB">
        <authorList>
            <consortium name="Ensembl"/>
        </authorList>
    </citation>
    <scope>IDENTIFICATION</scope>
</reference>